<organism evidence="4 5">
    <name type="scientific">Phialemonium atrogriseum</name>
    <dbReference type="NCBI Taxonomy" id="1093897"/>
    <lineage>
        <taxon>Eukaryota</taxon>
        <taxon>Fungi</taxon>
        <taxon>Dikarya</taxon>
        <taxon>Ascomycota</taxon>
        <taxon>Pezizomycotina</taxon>
        <taxon>Sordariomycetes</taxon>
        <taxon>Sordariomycetidae</taxon>
        <taxon>Cephalothecales</taxon>
        <taxon>Cephalothecaceae</taxon>
        <taxon>Phialemonium</taxon>
    </lineage>
</organism>
<dbReference type="PROSITE" id="PS51229">
    <property type="entry name" value="DCUN1"/>
    <property type="match status" value="1"/>
</dbReference>
<dbReference type="GO" id="GO:0097602">
    <property type="term" value="F:cullin family protein binding"/>
    <property type="evidence" value="ECO:0007669"/>
    <property type="project" value="TreeGrafter"/>
</dbReference>
<dbReference type="GeneID" id="85305753"/>
<name>A0AAJ0BUW3_9PEZI</name>
<comment type="caution">
    <text evidence="4">The sequence shown here is derived from an EMBL/GenBank/DDBJ whole genome shotgun (WGS) entry which is preliminary data.</text>
</comment>
<accession>A0AAJ0BUW3</accession>
<gene>
    <name evidence="4" type="ORF">QBC33DRAFT_198641</name>
</gene>
<dbReference type="InterPro" id="IPR009060">
    <property type="entry name" value="UBA-like_sf"/>
</dbReference>
<dbReference type="AlphaFoldDB" id="A0AAJ0BUW3"/>
<feature type="domain" description="DCUN1" evidence="3">
    <location>
        <begin position="56"/>
        <end position="259"/>
    </location>
</feature>
<proteinExistence type="predicted"/>
<protein>
    <recommendedName>
        <fullName evidence="2">Defective in cullin neddylation protein</fullName>
    </recommendedName>
</protein>
<dbReference type="InterPro" id="IPR005176">
    <property type="entry name" value="PONY_dom"/>
</dbReference>
<keyword evidence="1" id="KW-0833">Ubl conjugation pathway</keyword>
<dbReference type="GO" id="GO:0000151">
    <property type="term" value="C:ubiquitin ligase complex"/>
    <property type="evidence" value="ECO:0007669"/>
    <property type="project" value="TreeGrafter"/>
</dbReference>
<dbReference type="GO" id="GO:0032182">
    <property type="term" value="F:ubiquitin-like protein binding"/>
    <property type="evidence" value="ECO:0007669"/>
    <property type="project" value="TreeGrafter"/>
</dbReference>
<dbReference type="GO" id="GO:0045116">
    <property type="term" value="P:protein neddylation"/>
    <property type="evidence" value="ECO:0007669"/>
    <property type="project" value="TreeGrafter"/>
</dbReference>
<evidence type="ECO:0000259" key="3">
    <source>
        <dbReference type="PROSITE" id="PS51229"/>
    </source>
</evidence>
<reference evidence="4" key="1">
    <citation type="submission" date="2023-06" db="EMBL/GenBank/DDBJ databases">
        <title>Genome-scale phylogeny and comparative genomics of the fungal order Sordariales.</title>
        <authorList>
            <consortium name="Lawrence Berkeley National Laboratory"/>
            <person name="Hensen N."/>
            <person name="Bonometti L."/>
            <person name="Westerberg I."/>
            <person name="Brannstrom I.O."/>
            <person name="Guillou S."/>
            <person name="Cros-Aarteil S."/>
            <person name="Calhoun S."/>
            <person name="Haridas S."/>
            <person name="Kuo A."/>
            <person name="Mondo S."/>
            <person name="Pangilinan J."/>
            <person name="Riley R."/>
            <person name="Labutti K."/>
            <person name="Andreopoulos B."/>
            <person name="Lipzen A."/>
            <person name="Chen C."/>
            <person name="Yanf M."/>
            <person name="Daum C."/>
            <person name="Ng V."/>
            <person name="Clum A."/>
            <person name="Steindorff A."/>
            <person name="Ohm R."/>
            <person name="Martin F."/>
            <person name="Silar P."/>
            <person name="Natvig D."/>
            <person name="Lalanne C."/>
            <person name="Gautier V."/>
            <person name="Ament-Velasquez S.L."/>
            <person name="Kruys A."/>
            <person name="Hutchinson M.I."/>
            <person name="Powell A.J."/>
            <person name="Barry K."/>
            <person name="Miller A.N."/>
            <person name="Grigoriev I.V."/>
            <person name="Debuchy R."/>
            <person name="Gladieux P."/>
            <person name="Thoren M.H."/>
            <person name="Johannesson H."/>
        </authorList>
    </citation>
    <scope>NUCLEOTIDE SEQUENCE</scope>
    <source>
        <strain evidence="4">8032-3</strain>
    </source>
</reference>
<dbReference type="Pfam" id="PF14555">
    <property type="entry name" value="UBA_4"/>
    <property type="match status" value="1"/>
</dbReference>
<dbReference type="RefSeq" id="XP_060280645.1">
    <property type="nucleotide sequence ID" value="XM_060422566.1"/>
</dbReference>
<evidence type="ECO:0000256" key="1">
    <source>
        <dbReference type="ARBA" id="ARBA00022786"/>
    </source>
</evidence>
<dbReference type="PANTHER" id="PTHR12281">
    <property type="entry name" value="RP42 RELATED"/>
    <property type="match status" value="1"/>
</dbReference>
<dbReference type="Gene3D" id="1.10.238.200">
    <property type="entry name" value="Cullin, PONY binding domain"/>
    <property type="match status" value="1"/>
</dbReference>
<evidence type="ECO:0000313" key="5">
    <source>
        <dbReference type="Proteomes" id="UP001244011"/>
    </source>
</evidence>
<dbReference type="InterPro" id="IPR042460">
    <property type="entry name" value="DCN1-like_PONY"/>
</dbReference>
<evidence type="ECO:0000313" key="4">
    <source>
        <dbReference type="EMBL" id="KAK1764432.1"/>
    </source>
</evidence>
<dbReference type="InterPro" id="IPR014764">
    <property type="entry name" value="DCN-prot"/>
</dbReference>
<keyword evidence="5" id="KW-1185">Reference proteome</keyword>
<sequence length="284" mass="31925">MALTNAQKHTVSHFVALTGANDRTAQRFLKNANYKLDAAVDQYYNSSQAAQASNNKPDLALNKMFDDLRDPDEDKDKDQIGVDSMMGYLTSLGVNPESCEIFVVLEIVQATSFGQITRKGYVDGWKATGVTPAPASHRVHVRNCVAQLSTDAAYFKRVYRHTFVAGKEADQKAILVENALVYWEMMFKPPGRPWASGRTDWLEAWNRFLLENWKRSVNRDMWNQTLEFARKTLEDETLSFWSESASWPSVIDQFVVWCRDNGVAAAPVAAGGGQRAVDGMDVDR</sequence>
<dbReference type="Pfam" id="PF03556">
    <property type="entry name" value="Cullin_binding"/>
    <property type="match status" value="1"/>
</dbReference>
<comment type="function">
    <text evidence="2">Neddylation of cullins play an essential role in the regulation of SCF-type complexes activity.</text>
</comment>
<dbReference type="EMBL" id="MU839020">
    <property type="protein sequence ID" value="KAK1764432.1"/>
    <property type="molecule type" value="Genomic_DNA"/>
</dbReference>
<dbReference type="Gene3D" id="1.10.8.10">
    <property type="entry name" value="DNA helicase RuvA subunit, C-terminal domain"/>
    <property type="match status" value="1"/>
</dbReference>
<evidence type="ECO:0000256" key="2">
    <source>
        <dbReference type="RuleBase" id="RU410713"/>
    </source>
</evidence>
<dbReference type="SUPFAM" id="SSF46934">
    <property type="entry name" value="UBA-like"/>
    <property type="match status" value="1"/>
</dbReference>
<dbReference type="Proteomes" id="UP001244011">
    <property type="component" value="Unassembled WGS sequence"/>
</dbReference>
<dbReference type="GO" id="GO:0031624">
    <property type="term" value="F:ubiquitin conjugating enzyme binding"/>
    <property type="evidence" value="ECO:0007669"/>
    <property type="project" value="TreeGrafter"/>
</dbReference>
<dbReference type="PANTHER" id="PTHR12281:SF31">
    <property type="entry name" value="DCN1-LIKE PROTEIN 3"/>
    <property type="match status" value="1"/>
</dbReference>
<dbReference type="Gene3D" id="1.10.238.10">
    <property type="entry name" value="EF-hand"/>
    <property type="match status" value="1"/>
</dbReference>